<keyword evidence="3" id="KW-1185">Reference proteome</keyword>
<feature type="domain" description="VOC" evidence="1">
    <location>
        <begin position="10"/>
        <end position="124"/>
    </location>
</feature>
<feature type="domain" description="VOC" evidence="1">
    <location>
        <begin position="138"/>
        <end position="249"/>
    </location>
</feature>
<dbReference type="EMBL" id="JBIRWE010000003">
    <property type="protein sequence ID" value="MFI1964205.1"/>
    <property type="molecule type" value="Genomic_DNA"/>
</dbReference>
<dbReference type="PROSITE" id="PS51819">
    <property type="entry name" value="VOC"/>
    <property type="match status" value="2"/>
</dbReference>
<evidence type="ECO:0000313" key="3">
    <source>
        <dbReference type="Proteomes" id="UP001611548"/>
    </source>
</evidence>
<dbReference type="SUPFAM" id="SSF54593">
    <property type="entry name" value="Glyoxalase/Bleomycin resistance protein/Dihydroxybiphenyl dioxygenase"/>
    <property type="match status" value="2"/>
</dbReference>
<proteinExistence type="predicted"/>
<sequence>MKITEPVLSAPAWAELGTSDPEGAAAFYGRVLGWRAETDPRPEAGGYTRLLLDDDPVAGLVPHQAAGQPVAWTFSVAVADADGTAGEVPKAGGTVLLDPTDVLDLGRYAVIADPGGAVLTLWEARTFRGAARLNEPGALCWVELATRDTAAAEAFYGSVFGWSAEGGPYVHWGVGGRNFGGMVRMDERYPEGAPPHWTLYFAVLNVDAAVNTATEAGGSVGYPAMDIPGTGRVAGLYDPQGGAFAVYTPEGVARTEP</sequence>
<dbReference type="InterPro" id="IPR037523">
    <property type="entry name" value="VOC_core"/>
</dbReference>
<evidence type="ECO:0000259" key="1">
    <source>
        <dbReference type="PROSITE" id="PS51819"/>
    </source>
</evidence>
<dbReference type="InterPro" id="IPR004360">
    <property type="entry name" value="Glyas_Fos-R_dOase_dom"/>
</dbReference>
<evidence type="ECO:0000313" key="2">
    <source>
        <dbReference type="EMBL" id="MFI1964205.1"/>
    </source>
</evidence>
<comment type="caution">
    <text evidence="2">The sequence shown here is derived from an EMBL/GenBank/DDBJ whole genome shotgun (WGS) entry which is preliminary data.</text>
</comment>
<dbReference type="InterPro" id="IPR029068">
    <property type="entry name" value="Glyas_Bleomycin-R_OHBP_Dase"/>
</dbReference>
<dbReference type="PANTHER" id="PTHR33993">
    <property type="entry name" value="GLYOXALASE-RELATED"/>
    <property type="match status" value="1"/>
</dbReference>
<dbReference type="PANTHER" id="PTHR33993:SF14">
    <property type="entry name" value="GB|AAF24581.1"/>
    <property type="match status" value="1"/>
</dbReference>
<dbReference type="CDD" id="cd07247">
    <property type="entry name" value="SgaA_N_like"/>
    <property type="match status" value="2"/>
</dbReference>
<dbReference type="Proteomes" id="UP001611548">
    <property type="component" value="Unassembled WGS sequence"/>
</dbReference>
<gene>
    <name evidence="2" type="ORF">ACH429_08710</name>
</gene>
<name>A0ABW7UNI1_9ACTN</name>
<dbReference type="Gene3D" id="3.10.180.10">
    <property type="entry name" value="2,3-Dihydroxybiphenyl 1,2-Dioxygenase, domain 1"/>
    <property type="match status" value="2"/>
</dbReference>
<reference evidence="2 3" key="1">
    <citation type="submission" date="2024-10" db="EMBL/GenBank/DDBJ databases">
        <title>The Natural Products Discovery Center: Release of the First 8490 Sequenced Strains for Exploring Actinobacteria Biosynthetic Diversity.</title>
        <authorList>
            <person name="Kalkreuter E."/>
            <person name="Kautsar S.A."/>
            <person name="Yang D."/>
            <person name="Bader C.D."/>
            <person name="Teijaro C.N."/>
            <person name="Fluegel L."/>
            <person name="Davis C.M."/>
            <person name="Simpson J.R."/>
            <person name="Lauterbach L."/>
            <person name="Steele A.D."/>
            <person name="Gui C."/>
            <person name="Meng S."/>
            <person name="Li G."/>
            <person name="Viehrig K."/>
            <person name="Ye F."/>
            <person name="Su P."/>
            <person name="Kiefer A.F."/>
            <person name="Nichols A."/>
            <person name="Cepeda A.J."/>
            <person name="Yan W."/>
            <person name="Fan B."/>
            <person name="Jiang Y."/>
            <person name="Adhikari A."/>
            <person name="Zheng C.-J."/>
            <person name="Schuster L."/>
            <person name="Cowan T.M."/>
            <person name="Smanski M.J."/>
            <person name="Chevrette M.G."/>
            <person name="De Carvalho L.P.S."/>
            <person name="Shen B."/>
        </authorList>
    </citation>
    <scope>NUCLEOTIDE SEQUENCE [LARGE SCALE GENOMIC DNA]</scope>
    <source>
        <strain evidence="2 3">NPDC020327</strain>
    </source>
</reference>
<dbReference type="InterPro" id="IPR052164">
    <property type="entry name" value="Anthracycline_SecMetBiosynth"/>
</dbReference>
<organism evidence="2 3">
    <name type="scientific">Streptomyces pathocidini</name>
    <dbReference type="NCBI Taxonomy" id="1650571"/>
    <lineage>
        <taxon>Bacteria</taxon>
        <taxon>Bacillati</taxon>
        <taxon>Actinomycetota</taxon>
        <taxon>Actinomycetes</taxon>
        <taxon>Kitasatosporales</taxon>
        <taxon>Streptomycetaceae</taxon>
        <taxon>Streptomyces</taxon>
    </lineage>
</organism>
<accession>A0ABW7UNI1</accession>
<dbReference type="Pfam" id="PF00903">
    <property type="entry name" value="Glyoxalase"/>
    <property type="match status" value="2"/>
</dbReference>
<protein>
    <submittedName>
        <fullName evidence="2">VOC family protein</fullName>
    </submittedName>
</protein>
<dbReference type="RefSeq" id="WP_055474174.1">
    <property type="nucleotide sequence ID" value="NZ_JBIRWE010000003.1"/>
</dbReference>